<comment type="similarity">
    <text evidence="1">Belongs to the thioesterase PaaI family.</text>
</comment>
<sequence>MAFRAPVSLDELNRLSRGTLIEHLGIVFTGAGEDWLQATMPVDERTRQPYGLLHGGASVVLAETLGSSAGNLCVDTASQVCVGLEINANHLRAARSGVVTGTARALHVGRTTQVWEIRIENEAGKPVCISRLTLAVVPA</sequence>
<dbReference type="Pfam" id="PF03061">
    <property type="entry name" value="4HBT"/>
    <property type="match status" value="1"/>
</dbReference>
<evidence type="ECO:0000313" key="5">
    <source>
        <dbReference type="Proteomes" id="UP000061010"/>
    </source>
</evidence>
<proteinExistence type="inferred from homology"/>
<dbReference type="NCBIfam" id="TIGR00369">
    <property type="entry name" value="unchar_dom_1"/>
    <property type="match status" value="1"/>
</dbReference>
<dbReference type="GO" id="GO:0005829">
    <property type="term" value="C:cytosol"/>
    <property type="evidence" value="ECO:0007669"/>
    <property type="project" value="TreeGrafter"/>
</dbReference>
<dbReference type="SUPFAM" id="SSF54637">
    <property type="entry name" value="Thioesterase/thiol ester dehydrase-isomerase"/>
    <property type="match status" value="1"/>
</dbReference>
<feature type="domain" description="Thioesterase" evidence="3">
    <location>
        <begin position="50"/>
        <end position="127"/>
    </location>
</feature>
<dbReference type="EMBL" id="CP012900">
    <property type="protein sequence ID" value="ALJ26846.1"/>
    <property type="molecule type" value="Genomic_DNA"/>
</dbReference>
<dbReference type="GO" id="GO:0061522">
    <property type="term" value="F:1,4-dihydroxy-2-naphthoyl-CoA thioesterase activity"/>
    <property type="evidence" value="ECO:0007669"/>
    <property type="project" value="TreeGrafter"/>
</dbReference>
<name>A0A0S1AVM5_9GAMM</name>
<dbReference type="CDD" id="cd03443">
    <property type="entry name" value="PaaI_thioesterase"/>
    <property type="match status" value="1"/>
</dbReference>
<reference evidence="4 5" key="1">
    <citation type="journal article" date="2015" name="Genome Announc.">
        <title>Complete Genome Sequencing of Stenotrophomonas acidaminiphila ZAC14D2_NAIMI4_2, a Multidrug-Resistant Strain Isolated from Sediments of a Polluted River in Mexico, Uncovers New Antibiotic Resistance Genes and a Novel Class-II Lasso Peptide Biosynthesis Gene Cluster.</title>
        <authorList>
            <person name="Vinuesa P."/>
            <person name="Ochoa-Sanchez L.E."/>
        </authorList>
    </citation>
    <scope>NUCLEOTIDE SEQUENCE [LARGE SCALE GENOMIC DNA]</scope>
    <source>
        <strain evidence="4 5">ZAC14D2_NAIMI4_2</strain>
    </source>
</reference>
<protein>
    <submittedName>
        <fullName evidence="4">Thioesterase</fullName>
    </submittedName>
</protein>
<evidence type="ECO:0000256" key="2">
    <source>
        <dbReference type="ARBA" id="ARBA00022801"/>
    </source>
</evidence>
<evidence type="ECO:0000259" key="3">
    <source>
        <dbReference type="Pfam" id="PF03061"/>
    </source>
</evidence>
<keyword evidence="5" id="KW-1185">Reference proteome</keyword>
<organism evidence="4 5">
    <name type="scientific">Stenotrophomonas acidaminiphila</name>
    <dbReference type="NCBI Taxonomy" id="128780"/>
    <lineage>
        <taxon>Bacteria</taxon>
        <taxon>Pseudomonadati</taxon>
        <taxon>Pseudomonadota</taxon>
        <taxon>Gammaproteobacteria</taxon>
        <taxon>Lysobacterales</taxon>
        <taxon>Lysobacteraceae</taxon>
        <taxon>Stenotrophomonas</taxon>
    </lineage>
</organism>
<dbReference type="PANTHER" id="PTHR43240">
    <property type="entry name" value="1,4-DIHYDROXY-2-NAPHTHOYL-COA THIOESTERASE 1"/>
    <property type="match status" value="1"/>
</dbReference>
<dbReference type="Proteomes" id="UP000061010">
    <property type="component" value="Chromosome"/>
</dbReference>
<keyword evidence="2" id="KW-0378">Hydrolase</keyword>
<dbReference type="InterPro" id="IPR029069">
    <property type="entry name" value="HotDog_dom_sf"/>
</dbReference>
<dbReference type="PATRIC" id="fig|128780.6.peg.400"/>
<evidence type="ECO:0000256" key="1">
    <source>
        <dbReference type="ARBA" id="ARBA00008324"/>
    </source>
</evidence>
<dbReference type="AlphaFoldDB" id="A0A0S1AVM5"/>
<accession>A0A0S1AVM5</accession>
<dbReference type="OrthoDB" id="9798208at2"/>
<gene>
    <name evidence="4" type="ORF">AOT14_03940</name>
</gene>
<dbReference type="KEGG" id="sacz:AOT14_03940"/>
<dbReference type="PANTHER" id="PTHR43240:SF5">
    <property type="entry name" value="1,4-DIHYDROXY-2-NAPHTHOYL-COA THIOESTERASE 1"/>
    <property type="match status" value="1"/>
</dbReference>
<dbReference type="Gene3D" id="3.10.129.10">
    <property type="entry name" value="Hotdog Thioesterase"/>
    <property type="match status" value="1"/>
</dbReference>
<evidence type="ECO:0000313" key="4">
    <source>
        <dbReference type="EMBL" id="ALJ26846.1"/>
    </source>
</evidence>
<dbReference type="InterPro" id="IPR006683">
    <property type="entry name" value="Thioestr_dom"/>
</dbReference>
<dbReference type="InterPro" id="IPR003736">
    <property type="entry name" value="PAAI_dom"/>
</dbReference>